<sequence>MSVVKREFAAFLATQRDSFLLWRLAPIVPLIAILPEFAQHVVEVRIGMFENGDAFRALAVDPQRMASAAIKVAGLIICVVMAALVWANRERGTRLWSFAAIGWRQVLVGFAIQIVASLPGMLTAGISPQAATLVAAVLTVASLPGLVLMIGGLVGDRQTGLAQVYSRGWGQALRIAVHFGPGWVLLQAVHNWNHMAALGRPDSLVWSLMAWDALVVGLMATLAGTAMHHGYRLGGPAAETP</sequence>
<comment type="caution">
    <text evidence="2">The sequence shown here is derived from an EMBL/GenBank/DDBJ whole genome shotgun (WGS) entry which is preliminary data.</text>
</comment>
<dbReference type="Proteomes" id="UP000031057">
    <property type="component" value="Unassembled WGS sequence"/>
</dbReference>
<protein>
    <submittedName>
        <fullName evidence="2">Uncharacterized protein</fullName>
    </submittedName>
</protein>
<dbReference type="AlphaFoldDB" id="A0A0B1ZK51"/>
<keyword evidence="3" id="KW-1185">Reference proteome</keyword>
<evidence type="ECO:0000313" key="2">
    <source>
        <dbReference type="EMBL" id="KHK89546.1"/>
    </source>
</evidence>
<feature type="transmembrane region" description="Helical" evidence="1">
    <location>
        <begin position="106"/>
        <end position="127"/>
    </location>
</feature>
<evidence type="ECO:0000256" key="1">
    <source>
        <dbReference type="SAM" id="Phobius"/>
    </source>
</evidence>
<evidence type="ECO:0000313" key="3">
    <source>
        <dbReference type="Proteomes" id="UP000031057"/>
    </source>
</evidence>
<proteinExistence type="predicted"/>
<keyword evidence="1" id="KW-1133">Transmembrane helix</keyword>
<dbReference type="RefSeq" id="WP_039288548.1">
    <property type="nucleotide sequence ID" value="NZ_JTDI01000007.1"/>
</dbReference>
<feature type="transmembrane region" description="Helical" evidence="1">
    <location>
        <begin position="133"/>
        <end position="154"/>
    </location>
</feature>
<feature type="transmembrane region" description="Helical" evidence="1">
    <location>
        <begin position="20"/>
        <end position="38"/>
    </location>
</feature>
<dbReference type="STRING" id="1348853.LK12_20850"/>
<accession>A0A0B1ZK51</accession>
<dbReference type="EMBL" id="JTDI01000007">
    <property type="protein sequence ID" value="KHK89546.1"/>
    <property type="molecule type" value="Genomic_DNA"/>
</dbReference>
<gene>
    <name evidence="2" type="ORF">LK12_20850</name>
</gene>
<feature type="transmembrane region" description="Helical" evidence="1">
    <location>
        <begin position="204"/>
        <end position="223"/>
    </location>
</feature>
<reference evidence="2 3" key="1">
    <citation type="submission" date="2014-10" db="EMBL/GenBank/DDBJ databases">
        <title>Genome sequence of Novosphingobium malaysiense MUSC 273(T).</title>
        <authorList>
            <person name="Lee L.-H."/>
        </authorList>
    </citation>
    <scope>NUCLEOTIDE SEQUENCE [LARGE SCALE GENOMIC DNA]</scope>
    <source>
        <strain evidence="2 3">MUSC 273</strain>
    </source>
</reference>
<dbReference type="OrthoDB" id="7426493at2"/>
<feature type="transmembrane region" description="Helical" evidence="1">
    <location>
        <begin position="65"/>
        <end position="86"/>
    </location>
</feature>
<keyword evidence="1" id="KW-0472">Membrane</keyword>
<keyword evidence="1" id="KW-0812">Transmembrane</keyword>
<organism evidence="2 3">
    <name type="scientific">Novosphingobium malaysiense</name>
    <dbReference type="NCBI Taxonomy" id="1348853"/>
    <lineage>
        <taxon>Bacteria</taxon>
        <taxon>Pseudomonadati</taxon>
        <taxon>Pseudomonadota</taxon>
        <taxon>Alphaproteobacteria</taxon>
        <taxon>Sphingomonadales</taxon>
        <taxon>Sphingomonadaceae</taxon>
        <taxon>Novosphingobium</taxon>
    </lineage>
</organism>
<name>A0A0B1ZK51_9SPHN</name>